<evidence type="ECO:0000313" key="3">
    <source>
        <dbReference type="Proteomes" id="UP001106592"/>
    </source>
</evidence>
<keyword evidence="1" id="KW-0732">Signal</keyword>
<name>A0A9Q2XNN6_9PSED</name>
<reference evidence="2" key="1">
    <citation type="journal article" date="2022" name="Int. J. Syst. Evol. Microbiol.">
        <title>Pseudomonas aegrilactucae sp. nov. and Pseudomonas morbosilactucae sp. nov., pathogens causing bacterial rot of lettuce in Japan.</title>
        <authorList>
            <person name="Sawada H."/>
            <person name="Fujikawa T."/>
            <person name="Satou M."/>
        </authorList>
    </citation>
    <scope>NUCLEOTIDE SEQUENCE</scope>
    <source>
        <strain evidence="2">MAFF 301350</strain>
    </source>
</reference>
<evidence type="ECO:0000256" key="1">
    <source>
        <dbReference type="SAM" id="SignalP"/>
    </source>
</evidence>
<keyword evidence="3" id="KW-1185">Reference proteome</keyword>
<feature type="chain" id="PRO_5040154573" description="Outer membrane protein beta-barrel domain-containing protein" evidence="1">
    <location>
        <begin position="23"/>
        <end position="200"/>
    </location>
</feature>
<gene>
    <name evidence="2" type="ORF">KUO17_20780</name>
</gene>
<dbReference type="Proteomes" id="UP001106592">
    <property type="component" value="Unassembled WGS sequence"/>
</dbReference>
<dbReference type="RefSeq" id="WP_217977387.1">
    <property type="nucleotide sequence ID" value="NZ_JAHTBI010000080.1"/>
</dbReference>
<protein>
    <recommendedName>
        <fullName evidence="4">Outer membrane protein beta-barrel domain-containing protein</fullName>
    </recommendedName>
</protein>
<dbReference type="AlphaFoldDB" id="A0A9Q2XNN6"/>
<sequence>MKSLNTLLIAMTVLGASSLAQAADTTFAGLTYGQTSDKIKKSGLLGSNVDHLNTDGIISKDGTWGARLGQQNDQGRYYLTYDNVSNNHSGLKMRQENLLGSYDVFYPLGSSTKAFGGASLGVTKLSQESSGYSRDTDTGYAYGLQAGLLQQVSDNASVELGYRYLRSNATTELSEHDGAKLGALRLKSSAQTYLSANYLF</sequence>
<evidence type="ECO:0008006" key="4">
    <source>
        <dbReference type="Google" id="ProtNLM"/>
    </source>
</evidence>
<organism evidence="2 3">
    <name type="scientific">Pseudomonas aegrilactucae</name>
    <dbReference type="NCBI Taxonomy" id="2854028"/>
    <lineage>
        <taxon>Bacteria</taxon>
        <taxon>Pseudomonadati</taxon>
        <taxon>Pseudomonadota</taxon>
        <taxon>Gammaproteobacteria</taxon>
        <taxon>Pseudomonadales</taxon>
        <taxon>Pseudomonadaceae</taxon>
        <taxon>Pseudomonas</taxon>
    </lineage>
</organism>
<evidence type="ECO:0000313" key="2">
    <source>
        <dbReference type="EMBL" id="MBV6289436.1"/>
    </source>
</evidence>
<comment type="caution">
    <text evidence="2">The sequence shown here is derived from an EMBL/GenBank/DDBJ whole genome shotgun (WGS) entry which is preliminary data.</text>
</comment>
<accession>A0A9Q2XNN6</accession>
<proteinExistence type="predicted"/>
<reference evidence="2" key="2">
    <citation type="journal article" date="2023" name="Plant Pathol.">
        <title>Dismantling and reorganizing Pseudomonas marginalis sensu#lato.</title>
        <authorList>
            <person name="Sawada H."/>
            <person name="Fujikawa T."/>
            <person name="Satou M."/>
        </authorList>
    </citation>
    <scope>NUCLEOTIDE SEQUENCE</scope>
    <source>
        <strain evidence="2">MAFF 301350</strain>
    </source>
</reference>
<feature type="signal peptide" evidence="1">
    <location>
        <begin position="1"/>
        <end position="22"/>
    </location>
</feature>
<dbReference type="EMBL" id="JAHTBI010000080">
    <property type="protein sequence ID" value="MBV6289436.1"/>
    <property type="molecule type" value="Genomic_DNA"/>
</dbReference>